<feature type="transmembrane region" description="Helical" evidence="1">
    <location>
        <begin position="58"/>
        <end position="82"/>
    </location>
</feature>
<dbReference type="RefSeq" id="WP_166946346.1">
    <property type="nucleotide sequence ID" value="NZ_JAARLZ010000001.1"/>
</dbReference>
<keyword evidence="1" id="KW-0812">Transmembrane</keyword>
<proteinExistence type="predicted"/>
<evidence type="ECO:0000313" key="3">
    <source>
        <dbReference type="Proteomes" id="UP000490980"/>
    </source>
</evidence>
<accession>A0A7X5U7U9</accession>
<organism evidence="2 3">
    <name type="scientific">Luteibacter anthropi</name>
    <dbReference type="NCBI Taxonomy" id="564369"/>
    <lineage>
        <taxon>Bacteria</taxon>
        <taxon>Pseudomonadati</taxon>
        <taxon>Pseudomonadota</taxon>
        <taxon>Gammaproteobacteria</taxon>
        <taxon>Lysobacterales</taxon>
        <taxon>Rhodanobacteraceae</taxon>
        <taxon>Luteibacter</taxon>
    </lineage>
</organism>
<keyword evidence="1" id="KW-0472">Membrane</keyword>
<dbReference type="AlphaFoldDB" id="A0A7X5U7U9"/>
<name>A0A7X5U7U9_9GAMM</name>
<keyword evidence="3" id="KW-1185">Reference proteome</keyword>
<evidence type="ECO:0000313" key="2">
    <source>
        <dbReference type="EMBL" id="NII05333.1"/>
    </source>
</evidence>
<feature type="transmembrane region" description="Helical" evidence="1">
    <location>
        <begin position="122"/>
        <end position="143"/>
    </location>
</feature>
<feature type="transmembrane region" description="Helical" evidence="1">
    <location>
        <begin position="89"/>
        <end position="116"/>
    </location>
</feature>
<dbReference type="EMBL" id="JAARLZ010000001">
    <property type="protein sequence ID" value="NII05333.1"/>
    <property type="molecule type" value="Genomic_DNA"/>
</dbReference>
<protein>
    <submittedName>
        <fullName evidence="2">Uncharacterized protein</fullName>
    </submittedName>
</protein>
<keyword evidence="1" id="KW-1133">Transmembrane helix</keyword>
<reference evidence="2 3" key="1">
    <citation type="submission" date="2020-03" db="EMBL/GenBank/DDBJ databases">
        <authorList>
            <person name="Lai Q."/>
        </authorList>
    </citation>
    <scope>NUCLEOTIDE SEQUENCE [LARGE SCALE GENOMIC DNA]</scope>
    <source>
        <strain evidence="2 3">CCUG 25036</strain>
    </source>
</reference>
<dbReference type="Proteomes" id="UP000490980">
    <property type="component" value="Unassembled WGS sequence"/>
</dbReference>
<comment type="caution">
    <text evidence="2">The sequence shown here is derived from an EMBL/GenBank/DDBJ whole genome shotgun (WGS) entry which is preliminary data.</text>
</comment>
<gene>
    <name evidence="2" type="ORF">HBF25_02895</name>
</gene>
<sequence length="158" mass="16137">MTEQSTLDSSQASPAKRGIGLIPAALIAPLAVPAAFLVVLLISAASNGNFGAWHGVDTLLLVITIPTYACMIVFGLPLAFFLRSCGMLNAILFCLGGSVVGGIASAVIMSTLFGAWQQSQAVYLEGGIGALLGLVVAVAFCLLARVPVFDGKRAGSEP</sequence>
<feature type="transmembrane region" description="Helical" evidence="1">
    <location>
        <begin position="21"/>
        <end position="46"/>
    </location>
</feature>
<evidence type="ECO:0000256" key="1">
    <source>
        <dbReference type="SAM" id="Phobius"/>
    </source>
</evidence>